<proteinExistence type="predicted"/>
<sequence>MPGAKGYPIVGHALQFIDPEVAMQRFIDSWKAYGSRLKIILGYSAYLLFLTDPKDIEKVVNSHELLNKGSNYDFLLPWLGYGLLIQG</sequence>
<organism evidence="1 2">
    <name type="scientific">Allacma fusca</name>
    <dbReference type="NCBI Taxonomy" id="39272"/>
    <lineage>
        <taxon>Eukaryota</taxon>
        <taxon>Metazoa</taxon>
        <taxon>Ecdysozoa</taxon>
        <taxon>Arthropoda</taxon>
        <taxon>Hexapoda</taxon>
        <taxon>Collembola</taxon>
        <taxon>Symphypleona</taxon>
        <taxon>Sminthuridae</taxon>
        <taxon>Allacma</taxon>
    </lineage>
</organism>
<evidence type="ECO:0000313" key="1">
    <source>
        <dbReference type="EMBL" id="CAG7822284.1"/>
    </source>
</evidence>
<accession>A0A8J2PHX3</accession>
<dbReference type="OrthoDB" id="1470350at2759"/>
<name>A0A8J2PHX3_9HEXA</name>
<dbReference type="AlphaFoldDB" id="A0A8J2PHX3"/>
<feature type="non-terminal residue" evidence="1">
    <location>
        <position position="1"/>
    </location>
</feature>
<comment type="caution">
    <text evidence="1">The sequence shown here is derived from an EMBL/GenBank/DDBJ whole genome shotgun (WGS) entry which is preliminary data.</text>
</comment>
<gene>
    <name evidence="1" type="ORF">AFUS01_LOCUS32566</name>
</gene>
<dbReference type="Proteomes" id="UP000708208">
    <property type="component" value="Unassembled WGS sequence"/>
</dbReference>
<protein>
    <recommendedName>
        <fullName evidence="3">Cytochrome P450</fullName>
    </recommendedName>
</protein>
<keyword evidence="2" id="KW-1185">Reference proteome</keyword>
<reference evidence="1" key="1">
    <citation type="submission" date="2021-06" db="EMBL/GenBank/DDBJ databases">
        <authorList>
            <person name="Hodson N. C."/>
            <person name="Mongue J. A."/>
            <person name="Jaron S. K."/>
        </authorList>
    </citation>
    <scope>NUCLEOTIDE SEQUENCE</scope>
</reference>
<dbReference type="EMBL" id="CAJVCH010525938">
    <property type="protein sequence ID" value="CAG7822284.1"/>
    <property type="molecule type" value="Genomic_DNA"/>
</dbReference>
<evidence type="ECO:0000313" key="2">
    <source>
        <dbReference type="Proteomes" id="UP000708208"/>
    </source>
</evidence>
<evidence type="ECO:0008006" key="3">
    <source>
        <dbReference type="Google" id="ProtNLM"/>
    </source>
</evidence>